<keyword evidence="1" id="KW-1185">Reference proteome</keyword>
<dbReference type="RefSeq" id="XP_075112880.1">
    <property type="nucleotide sequence ID" value="XM_075256779.1"/>
</dbReference>
<sequence length="523" mass="58440">MGSPQLHVGIVASPGKGHLIPVLVLGNRLAVFHNIKATIIIITSKNSPPDTQLLKTFNVPRKLIDVVQIPPVDISNLIDTDAKVVTQICVMVRQALPEIRIAISTIKPDALIVDLLSTEVMTLVSREFNMPKYVFVPTNAWFTALAIYSAKVLDKEIEGQYVDHGNILMIPGCKPVRPDDVVDAMLDRNDEQYNEHVRLGIEYTLSDGILINTWEEAECDTLKGLTENERLKSVVKVQIYPIGPLRRNVEDKNMENWILKWLDKQPSESVLYVSFGSGGTLSSKQMIELAWGLKLSQQRFVWVVRPPCDGGADGSFFNSGQNPEQTAVDKSEKEEDNVKSSCSLCPAQHLPCDGTLDYLPEGFLTRTRDKGLVVQTWAQQVEILSHSAVGGFLTHYLPEGFLTRTRDKGFLSHCGWNSTIESLTNGIPMIAWQLYAEQRLNATMLTKELRVAVRPEFLPTKKVVGREEIEKMVRTIMQYPEGKGIRNKAKQLLISAENALRKGGSSYNSMCKVLKDIENKLVS</sequence>
<protein>
    <submittedName>
        <fullName evidence="2">Anthocyanidin 3-O-glucosyltransferase 5-like</fullName>
    </submittedName>
</protein>
<organism evidence="1 2">
    <name type="scientific">Nicotiana tabacum</name>
    <name type="common">Common tobacco</name>
    <dbReference type="NCBI Taxonomy" id="4097"/>
    <lineage>
        <taxon>Eukaryota</taxon>
        <taxon>Viridiplantae</taxon>
        <taxon>Streptophyta</taxon>
        <taxon>Embryophyta</taxon>
        <taxon>Tracheophyta</taxon>
        <taxon>Spermatophyta</taxon>
        <taxon>Magnoliopsida</taxon>
        <taxon>eudicotyledons</taxon>
        <taxon>Gunneridae</taxon>
        <taxon>Pentapetalae</taxon>
        <taxon>asterids</taxon>
        <taxon>lamiids</taxon>
        <taxon>Solanales</taxon>
        <taxon>Solanaceae</taxon>
        <taxon>Nicotianoideae</taxon>
        <taxon>Nicotianeae</taxon>
        <taxon>Nicotiana</taxon>
    </lineage>
</organism>
<reference evidence="2" key="2">
    <citation type="submission" date="2025-08" db="UniProtKB">
        <authorList>
            <consortium name="RefSeq"/>
        </authorList>
    </citation>
    <scope>IDENTIFICATION</scope>
    <source>
        <tissue evidence="2">Leaf</tissue>
    </source>
</reference>
<proteinExistence type="predicted"/>
<name>A0AC58UTP9_TOBAC</name>
<reference evidence="1" key="1">
    <citation type="journal article" date="2014" name="Nat. Commun.">
        <title>The tobacco genome sequence and its comparison with those of tomato and potato.</title>
        <authorList>
            <person name="Sierro N."/>
            <person name="Battey J.N."/>
            <person name="Ouadi S."/>
            <person name="Bakaher N."/>
            <person name="Bovet L."/>
            <person name="Willig A."/>
            <person name="Goepfert S."/>
            <person name="Peitsch M.C."/>
            <person name="Ivanov N.V."/>
        </authorList>
    </citation>
    <scope>NUCLEOTIDE SEQUENCE [LARGE SCALE GENOMIC DNA]</scope>
</reference>
<dbReference type="Proteomes" id="UP000790787">
    <property type="component" value="Chromosome 7"/>
</dbReference>
<gene>
    <name evidence="2" type="primary">LOC107779492</name>
</gene>
<accession>A0AC58UTP9</accession>
<evidence type="ECO:0000313" key="1">
    <source>
        <dbReference type="Proteomes" id="UP000790787"/>
    </source>
</evidence>
<evidence type="ECO:0000313" key="2">
    <source>
        <dbReference type="RefSeq" id="XP_075112880.1"/>
    </source>
</evidence>